<organism evidence="2 3">
    <name type="scientific">Umbelopsis ramanniana AG</name>
    <dbReference type="NCBI Taxonomy" id="1314678"/>
    <lineage>
        <taxon>Eukaryota</taxon>
        <taxon>Fungi</taxon>
        <taxon>Fungi incertae sedis</taxon>
        <taxon>Mucoromycota</taxon>
        <taxon>Mucoromycotina</taxon>
        <taxon>Umbelopsidomycetes</taxon>
        <taxon>Umbelopsidales</taxon>
        <taxon>Umbelopsidaceae</taxon>
        <taxon>Umbelopsis</taxon>
    </lineage>
</organism>
<dbReference type="Gene3D" id="1.20.1280.50">
    <property type="match status" value="1"/>
</dbReference>
<dbReference type="AlphaFoldDB" id="A0AAD5E9K1"/>
<dbReference type="RefSeq" id="XP_051444917.1">
    <property type="nucleotide sequence ID" value="XM_051588807.1"/>
</dbReference>
<dbReference type="Proteomes" id="UP001206595">
    <property type="component" value="Unassembled WGS sequence"/>
</dbReference>
<dbReference type="PROSITE" id="PS50181">
    <property type="entry name" value="FBOX"/>
    <property type="match status" value="1"/>
</dbReference>
<dbReference type="GeneID" id="75914152"/>
<evidence type="ECO:0000313" key="3">
    <source>
        <dbReference type="Proteomes" id="UP001206595"/>
    </source>
</evidence>
<feature type="domain" description="F-box" evidence="1">
    <location>
        <begin position="3"/>
        <end position="49"/>
    </location>
</feature>
<dbReference type="EMBL" id="MU620916">
    <property type="protein sequence ID" value="KAI8579913.1"/>
    <property type="molecule type" value="Genomic_DNA"/>
</dbReference>
<reference evidence="2" key="1">
    <citation type="submission" date="2021-06" db="EMBL/GenBank/DDBJ databases">
        <authorList>
            <consortium name="DOE Joint Genome Institute"/>
            <person name="Mondo S.J."/>
            <person name="Amses K.R."/>
            <person name="Simmons D.R."/>
            <person name="Longcore J.E."/>
            <person name="Seto K."/>
            <person name="Alves G.H."/>
            <person name="Bonds A.E."/>
            <person name="Quandt C.A."/>
            <person name="Davis W.J."/>
            <person name="Chang Y."/>
            <person name="Letcher P.M."/>
            <person name="Powell M.J."/>
            <person name="Kuo A."/>
            <person name="Labutti K."/>
            <person name="Pangilinan J."/>
            <person name="Andreopoulos W."/>
            <person name="Tritt A."/>
            <person name="Riley R."/>
            <person name="Hundley H."/>
            <person name="Johnson J."/>
            <person name="Lipzen A."/>
            <person name="Barry K."/>
            <person name="Berbee M.L."/>
            <person name="Buchler N.E."/>
            <person name="Grigoriev I.V."/>
            <person name="Spatafora J.W."/>
            <person name="Stajich J.E."/>
            <person name="James T.Y."/>
        </authorList>
    </citation>
    <scope>NUCLEOTIDE SEQUENCE</scope>
    <source>
        <strain evidence="2">AG</strain>
    </source>
</reference>
<dbReference type="SUPFAM" id="SSF81383">
    <property type="entry name" value="F-box domain"/>
    <property type="match status" value="1"/>
</dbReference>
<dbReference type="Pfam" id="PF12937">
    <property type="entry name" value="F-box-like"/>
    <property type="match status" value="1"/>
</dbReference>
<evidence type="ECO:0000313" key="2">
    <source>
        <dbReference type="EMBL" id="KAI8579913.1"/>
    </source>
</evidence>
<accession>A0AAD5E9K1</accession>
<comment type="caution">
    <text evidence="2">The sequence shown here is derived from an EMBL/GenBank/DDBJ whole genome shotgun (WGS) entry which is preliminary data.</text>
</comment>
<dbReference type="InterPro" id="IPR001810">
    <property type="entry name" value="F-box_dom"/>
</dbReference>
<protein>
    <recommendedName>
        <fullName evidence="1">F-box domain-containing protein</fullName>
    </recommendedName>
</protein>
<evidence type="ECO:0000259" key="1">
    <source>
        <dbReference type="PROSITE" id="PS50181"/>
    </source>
</evidence>
<proteinExistence type="predicted"/>
<name>A0AAD5E9K1_UMBRA</name>
<dbReference type="InterPro" id="IPR036047">
    <property type="entry name" value="F-box-like_dom_sf"/>
</dbReference>
<gene>
    <name evidence="2" type="ORF">K450DRAFT_239705</name>
</gene>
<sequence length="385" mass="45081">MTESKVSYIPLEIWLIIIKYLQPQDVLNSASTCRDWYKPLTNQILWQEVYKAILPEYATDHFCITDMVKNVKRLDINLLDGSEPTYLHCWPESFKQRTVYLQHIIHVQSKAVKALRENTQTFEKDIKAPILDMVRIKEMEDSAKSALPIDLVIFMYYFAHHLPVIQPETMEEGILPLASGEQFETTYDWLKLYDKFNVRRYMRSRPRTPAYRLQKVSPATMKYMLQFNFAPFAQVDEYECDDVRAGLSVMLSKNNEPPADLPPYAATEGYEINLEKTVNSIGKVFFIYSQYCGYMVQYLAESFTDYLMQYTGTALKYGEVPQYEEAGVADLHVDLPRDQSPRTSILLPQPIDCWDISSYFPTYFTQEHNTISHFSWKKLHFKNVE</sequence>
<keyword evidence="3" id="KW-1185">Reference proteome</keyword>
<reference evidence="2" key="2">
    <citation type="journal article" date="2022" name="Proc. Natl. Acad. Sci. U.S.A.">
        <title>Diploid-dominant life cycles characterize the early evolution of Fungi.</title>
        <authorList>
            <person name="Amses K.R."/>
            <person name="Simmons D.R."/>
            <person name="Longcore J.E."/>
            <person name="Mondo S.J."/>
            <person name="Seto K."/>
            <person name="Jeronimo G.H."/>
            <person name="Bonds A.E."/>
            <person name="Quandt C.A."/>
            <person name="Davis W.J."/>
            <person name="Chang Y."/>
            <person name="Federici B.A."/>
            <person name="Kuo A."/>
            <person name="LaButti K."/>
            <person name="Pangilinan J."/>
            <person name="Andreopoulos W."/>
            <person name="Tritt A."/>
            <person name="Riley R."/>
            <person name="Hundley H."/>
            <person name="Johnson J."/>
            <person name="Lipzen A."/>
            <person name="Barry K."/>
            <person name="Lang B.F."/>
            <person name="Cuomo C.A."/>
            <person name="Buchler N.E."/>
            <person name="Grigoriev I.V."/>
            <person name="Spatafora J.W."/>
            <person name="Stajich J.E."/>
            <person name="James T.Y."/>
        </authorList>
    </citation>
    <scope>NUCLEOTIDE SEQUENCE</scope>
    <source>
        <strain evidence="2">AG</strain>
    </source>
</reference>
<dbReference type="CDD" id="cd09917">
    <property type="entry name" value="F-box_SF"/>
    <property type="match status" value="1"/>
</dbReference>